<keyword evidence="1" id="KW-0812">Transmembrane</keyword>
<keyword evidence="1" id="KW-1133">Transmembrane helix</keyword>
<dbReference type="EMBL" id="MPUH01000483">
    <property type="protein sequence ID" value="OMJ79196.1"/>
    <property type="molecule type" value="Genomic_DNA"/>
</dbReference>
<evidence type="ECO:0000256" key="1">
    <source>
        <dbReference type="SAM" id="Phobius"/>
    </source>
</evidence>
<sequence>MGEKEGSLEVEQGETQPLVRSRMDLVNSQQKNLYYSGYGNLPFLIAIAVILGISDDDCDNPIRTWLLVMLIIIAVSLGAAIIETCSGILTKIGAWASIPMYLLMLFNIAWYIVGCVWLFGDDECSSDWLSGYVLTLIMLIFFFVFSGLMVLVICCCCCCVGVLAAGAGAASLAEPNRE</sequence>
<organism evidence="2 3">
    <name type="scientific">Stentor coeruleus</name>
    <dbReference type="NCBI Taxonomy" id="5963"/>
    <lineage>
        <taxon>Eukaryota</taxon>
        <taxon>Sar</taxon>
        <taxon>Alveolata</taxon>
        <taxon>Ciliophora</taxon>
        <taxon>Postciliodesmatophora</taxon>
        <taxon>Heterotrichea</taxon>
        <taxon>Heterotrichida</taxon>
        <taxon>Stentoridae</taxon>
        <taxon>Stentor</taxon>
    </lineage>
</organism>
<proteinExistence type="predicted"/>
<evidence type="ECO:0000313" key="3">
    <source>
        <dbReference type="Proteomes" id="UP000187209"/>
    </source>
</evidence>
<feature type="transmembrane region" description="Helical" evidence="1">
    <location>
        <begin position="65"/>
        <end position="89"/>
    </location>
</feature>
<name>A0A1R2BR38_9CILI</name>
<feature type="transmembrane region" description="Helical" evidence="1">
    <location>
        <begin position="32"/>
        <end position="53"/>
    </location>
</feature>
<reference evidence="2 3" key="1">
    <citation type="submission" date="2016-11" db="EMBL/GenBank/DDBJ databases">
        <title>The macronuclear genome of Stentor coeruleus: a giant cell with tiny introns.</title>
        <authorList>
            <person name="Slabodnick M."/>
            <person name="Ruby J.G."/>
            <person name="Reiff S.B."/>
            <person name="Swart E.C."/>
            <person name="Gosai S."/>
            <person name="Prabakaran S."/>
            <person name="Witkowska E."/>
            <person name="Larue G.E."/>
            <person name="Fisher S."/>
            <person name="Freeman R.M."/>
            <person name="Gunawardena J."/>
            <person name="Chu W."/>
            <person name="Stover N.A."/>
            <person name="Gregory B.D."/>
            <person name="Nowacki M."/>
            <person name="Derisi J."/>
            <person name="Roy S.W."/>
            <person name="Marshall W.F."/>
            <person name="Sood P."/>
        </authorList>
    </citation>
    <scope>NUCLEOTIDE SEQUENCE [LARGE SCALE GENOMIC DNA]</scope>
    <source>
        <strain evidence="2">WM001</strain>
    </source>
</reference>
<keyword evidence="3" id="KW-1185">Reference proteome</keyword>
<protein>
    <recommendedName>
        <fullName evidence="4">Transmembrane protein</fullName>
    </recommendedName>
</protein>
<evidence type="ECO:0000313" key="2">
    <source>
        <dbReference type="EMBL" id="OMJ79196.1"/>
    </source>
</evidence>
<feature type="transmembrane region" description="Helical" evidence="1">
    <location>
        <begin position="101"/>
        <end position="120"/>
    </location>
</feature>
<dbReference type="Proteomes" id="UP000187209">
    <property type="component" value="Unassembled WGS sequence"/>
</dbReference>
<comment type="caution">
    <text evidence="2">The sequence shown here is derived from an EMBL/GenBank/DDBJ whole genome shotgun (WGS) entry which is preliminary data.</text>
</comment>
<dbReference type="AlphaFoldDB" id="A0A1R2BR38"/>
<gene>
    <name evidence="2" type="ORF">SteCoe_20848</name>
</gene>
<evidence type="ECO:0008006" key="4">
    <source>
        <dbReference type="Google" id="ProtNLM"/>
    </source>
</evidence>
<feature type="transmembrane region" description="Helical" evidence="1">
    <location>
        <begin position="132"/>
        <end position="165"/>
    </location>
</feature>
<keyword evidence="1" id="KW-0472">Membrane</keyword>
<accession>A0A1R2BR38</accession>